<dbReference type="Gene3D" id="3.30.40.10">
    <property type="entry name" value="Zinc/RING finger domain, C3HC4 (zinc finger)"/>
    <property type="match status" value="1"/>
</dbReference>
<dbReference type="InParanoid" id="A0A200Q5M8"/>
<reference evidence="11 12" key="1">
    <citation type="journal article" date="2017" name="Mol. Plant">
        <title>The Genome of Medicinal Plant Macleaya cordata Provides New Insights into Benzylisoquinoline Alkaloids Metabolism.</title>
        <authorList>
            <person name="Liu X."/>
            <person name="Liu Y."/>
            <person name="Huang P."/>
            <person name="Ma Y."/>
            <person name="Qing Z."/>
            <person name="Tang Q."/>
            <person name="Cao H."/>
            <person name="Cheng P."/>
            <person name="Zheng Y."/>
            <person name="Yuan Z."/>
            <person name="Zhou Y."/>
            <person name="Liu J."/>
            <person name="Tang Z."/>
            <person name="Zhuo Y."/>
            <person name="Zhang Y."/>
            <person name="Yu L."/>
            <person name="Huang J."/>
            <person name="Yang P."/>
            <person name="Peng Q."/>
            <person name="Zhang J."/>
            <person name="Jiang W."/>
            <person name="Zhang Z."/>
            <person name="Lin K."/>
            <person name="Ro D.K."/>
            <person name="Chen X."/>
            <person name="Xiong X."/>
            <person name="Shang Y."/>
            <person name="Huang S."/>
            <person name="Zeng J."/>
        </authorList>
    </citation>
    <scope>NUCLEOTIDE SEQUENCE [LARGE SCALE GENOMIC DNA]</scope>
    <source>
        <strain evidence="12">cv. BLH2017</strain>
        <tissue evidence="11">Root</tissue>
    </source>
</reference>
<sequence length="411" mass="44740">MEDFASPLKNPIISVSASSNQDEFEDACSICFEPFSSVDPSAVTKCKHEYHLQCILEWSQRSKECPICWQLLVLKDPGSQELLAAVEIERNSRSRHGSSNLSTFRRISYEDIESDHVGPYTDDSDFDDSIMQHIAASAMGRAHHFSRRESHRSYVDRDIFLGFAAPSNGTDVLQTNTSTPVEGQNLGNLASPEVNSGRSVMSSERYDQPPSTVLSSCLHTGLNITDNRHGSPRPGVCATQTPPCSPRRSRPSDLLSFSESLKSRFSAASARYKESISKGTRGIKEKLLPRNNSVKELSRDVQREVTAGISGVARMMGRLDLTSKQTGPSSGPITSGAVGTSGLLHYGKVVQENLTQSCNGNDGKIVHGTSSNAPVLVSGTLSSVPPRHMKVTLVQSNQFHSEKLAVVVVDF</sequence>
<feature type="compositionally biased region" description="Polar residues" evidence="9">
    <location>
        <begin position="179"/>
        <end position="202"/>
    </location>
</feature>
<dbReference type="EC" id="2.3.2.27" evidence="2"/>
<feature type="domain" description="RING-type" evidence="10">
    <location>
        <begin position="28"/>
        <end position="68"/>
    </location>
</feature>
<dbReference type="GO" id="GO:0008270">
    <property type="term" value="F:zinc ion binding"/>
    <property type="evidence" value="ECO:0007669"/>
    <property type="project" value="UniProtKB-KW"/>
</dbReference>
<gene>
    <name evidence="11" type="ORF">BVC80_9037g7</name>
</gene>
<feature type="region of interest" description="Disordered" evidence="9">
    <location>
        <begin position="226"/>
        <end position="253"/>
    </location>
</feature>
<dbReference type="InterPro" id="IPR001841">
    <property type="entry name" value="Znf_RING"/>
</dbReference>
<dbReference type="STRING" id="56857.A0A200Q5M8"/>
<evidence type="ECO:0000256" key="7">
    <source>
        <dbReference type="ARBA" id="ARBA00022833"/>
    </source>
</evidence>
<keyword evidence="6" id="KW-0833">Ubl conjugation pathway</keyword>
<dbReference type="PANTHER" id="PTHR46463">
    <property type="entry name" value="ZINC FINGER, RING/FYVE/PHD-TYPE"/>
    <property type="match status" value="1"/>
</dbReference>
<evidence type="ECO:0000259" key="10">
    <source>
        <dbReference type="PROSITE" id="PS50089"/>
    </source>
</evidence>
<keyword evidence="3" id="KW-0808">Transferase</keyword>
<comment type="caution">
    <text evidence="11">The sequence shown here is derived from an EMBL/GenBank/DDBJ whole genome shotgun (WGS) entry which is preliminary data.</text>
</comment>
<protein>
    <recommendedName>
        <fullName evidence="2">RING-type E3 ubiquitin transferase</fullName>
        <ecNumber evidence="2">2.3.2.27</ecNumber>
    </recommendedName>
</protein>
<dbReference type="OrthoDB" id="8062037at2759"/>
<name>A0A200Q5M8_MACCD</name>
<dbReference type="EMBL" id="MVGT01003007">
    <property type="protein sequence ID" value="OVA05758.1"/>
    <property type="molecule type" value="Genomic_DNA"/>
</dbReference>
<dbReference type="AlphaFoldDB" id="A0A200Q5M8"/>
<dbReference type="PANTHER" id="PTHR46463:SF16">
    <property type="entry name" value="E3 UBIQUITIN-PROTEIN LIGASE RHF1A"/>
    <property type="match status" value="1"/>
</dbReference>
<evidence type="ECO:0000256" key="9">
    <source>
        <dbReference type="SAM" id="MobiDB-lite"/>
    </source>
</evidence>
<dbReference type="PROSITE" id="PS50089">
    <property type="entry name" value="ZF_RING_2"/>
    <property type="match status" value="1"/>
</dbReference>
<dbReference type="Pfam" id="PF13639">
    <property type="entry name" value="zf-RING_2"/>
    <property type="match status" value="1"/>
</dbReference>
<keyword evidence="12" id="KW-1185">Reference proteome</keyword>
<evidence type="ECO:0000256" key="3">
    <source>
        <dbReference type="ARBA" id="ARBA00022679"/>
    </source>
</evidence>
<evidence type="ECO:0000256" key="2">
    <source>
        <dbReference type="ARBA" id="ARBA00012483"/>
    </source>
</evidence>
<evidence type="ECO:0000313" key="11">
    <source>
        <dbReference type="EMBL" id="OVA05758.1"/>
    </source>
</evidence>
<evidence type="ECO:0000256" key="6">
    <source>
        <dbReference type="ARBA" id="ARBA00022786"/>
    </source>
</evidence>
<keyword evidence="4" id="KW-0479">Metal-binding</keyword>
<evidence type="ECO:0000256" key="4">
    <source>
        <dbReference type="ARBA" id="ARBA00022723"/>
    </source>
</evidence>
<keyword evidence="5 8" id="KW-0863">Zinc-finger</keyword>
<accession>A0A200Q5M8</accession>
<proteinExistence type="predicted"/>
<evidence type="ECO:0000256" key="5">
    <source>
        <dbReference type="ARBA" id="ARBA00022771"/>
    </source>
</evidence>
<organism evidence="11 12">
    <name type="scientific">Macleaya cordata</name>
    <name type="common">Five-seeded plume-poppy</name>
    <name type="synonym">Bocconia cordata</name>
    <dbReference type="NCBI Taxonomy" id="56857"/>
    <lineage>
        <taxon>Eukaryota</taxon>
        <taxon>Viridiplantae</taxon>
        <taxon>Streptophyta</taxon>
        <taxon>Embryophyta</taxon>
        <taxon>Tracheophyta</taxon>
        <taxon>Spermatophyta</taxon>
        <taxon>Magnoliopsida</taxon>
        <taxon>Ranunculales</taxon>
        <taxon>Papaveraceae</taxon>
        <taxon>Papaveroideae</taxon>
        <taxon>Macleaya</taxon>
    </lineage>
</organism>
<evidence type="ECO:0000256" key="8">
    <source>
        <dbReference type="PROSITE-ProRule" id="PRU00175"/>
    </source>
</evidence>
<dbReference type="OMA" id="CLEPFNC"/>
<keyword evidence="7" id="KW-0862">Zinc</keyword>
<feature type="region of interest" description="Disordered" evidence="9">
    <location>
        <begin position="179"/>
        <end position="212"/>
    </location>
</feature>
<dbReference type="SMART" id="SM00184">
    <property type="entry name" value="RING"/>
    <property type="match status" value="1"/>
</dbReference>
<dbReference type="InterPro" id="IPR013083">
    <property type="entry name" value="Znf_RING/FYVE/PHD"/>
</dbReference>
<comment type="catalytic activity">
    <reaction evidence="1">
        <text>S-ubiquitinyl-[E2 ubiquitin-conjugating enzyme]-L-cysteine + [acceptor protein]-L-lysine = [E2 ubiquitin-conjugating enzyme]-L-cysteine + N(6)-ubiquitinyl-[acceptor protein]-L-lysine.</text>
        <dbReference type="EC" id="2.3.2.27"/>
    </reaction>
</comment>
<dbReference type="SUPFAM" id="SSF57850">
    <property type="entry name" value="RING/U-box"/>
    <property type="match status" value="1"/>
</dbReference>
<dbReference type="Proteomes" id="UP000195402">
    <property type="component" value="Unassembled WGS sequence"/>
</dbReference>
<dbReference type="GO" id="GO:0061630">
    <property type="term" value="F:ubiquitin protein ligase activity"/>
    <property type="evidence" value="ECO:0007669"/>
    <property type="project" value="UniProtKB-EC"/>
</dbReference>
<evidence type="ECO:0000313" key="12">
    <source>
        <dbReference type="Proteomes" id="UP000195402"/>
    </source>
</evidence>
<evidence type="ECO:0000256" key="1">
    <source>
        <dbReference type="ARBA" id="ARBA00000900"/>
    </source>
</evidence>